<dbReference type="InterPro" id="IPR028994">
    <property type="entry name" value="Integrin_alpha_N"/>
</dbReference>
<dbReference type="GeneID" id="111123490"/>
<evidence type="ECO:0000256" key="1">
    <source>
        <dbReference type="ARBA" id="ARBA00004167"/>
    </source>
</evidence>
<gene>
    <name evidence="9" type="primary">LOC111123490</name>
</gene>
<dbReference type="Proteomes" id="UP000694844">
    <property type="component" value="Chromosome 3"/>
</dbReference>
<reference evidence="9" key="1">
    <citation type="submission" date="2025-08" db="UniProtKB">
        <authorList>
            <consortium name="RefSeq"/>
        </authorList>
    </citation>
    <scope>IDENTIFICATION</scope>
    <source>
        <tissue evidence="9">Whole sample</tissue>
    </source>
</reference>
<dbReference type="Pfam" id="PF23727">
    <property type="entry name" value="Beta-prop_FAM234A_B"/>
    <property type="match status" value="1"/>
</dbReference>
<dbReference type="PANTHER" id="PTHR21419:SF36">
    <property type="entry name" value="PROTEIN FAM234A-LIKE"/>
    <property type="match status" value="1"/>
</dbReference>
<dbReference type="InterPro" id="IPR015943">
    <property type="entry name" value="WD40/YVTN_repeat-like_dom_sf"/>
</dbReference>
<dbReference type="GO" id="GO:0016020">
    <property type="term" value="C:membrane"/>
    <property type="evidence" value="ECO:0007669"/>
    <property type="project" value="UniProtKB-SubCell"/>
</dbReference>
<feature type="compositionally biased region" description="Basic and acidic residues" evidence="5">
    <location>
        <begin position="591"/>
        <end position="606"/>
    </location>
</feature>
<protein>
    <submittedName>
        <fullName evidence="9">Uncharacterized protein LOC111123490</fullName>
    </submittedName>
</protein>
<evidence type="ECO:0000256" key="4">
    <source>
        <dbReference type="ARBA" id="ARBA00023136"/>
    </source>
</evidence>
<dbReference type="SUPFAM" id="SSF69318">
    <property type="entry name" value="Integrin alpha N-terminal domain"/>
    <property type="match status" value="1"/>
</dbReference>
<keyword evidence="2 6" id="KW-0812">Transmembrane</keyword>
<name>A0A8B8D192_CRAVI</name>
<feature type="compositionally biased region" description="Basic residues" evidence="5">
    <location>
        <begin position="624"/>
        <end position="634"/>
    </location>
</feature>
<keyword evidence="4 6" id="KW-0472">Membrane</keyword>
<keyword evidence="8" id="KW-1185">Reference proteome</keyword>
<accession>A0A8B8D192</accession>
<evidence type="ECO:0000256" key="2">
    <source>
        <dbReference type="ARBA" id="ARBA00022692"/>
    </source>
</evidence>
<evidence type="ECO:0000313" key="9">
    <source>
        <dbReference type="RefSeq" id="XP_022321540.1"/>
    </source>
</evidence>
<dbReference type="OrthoDB" id="567787at2759"/>
<dbReference type="PANTHER" id="PTHR21419">
    <property type="match status" value="1"/>
</dbReference>
<evidence type="ECO:0000259" key="7">
    <source>
        <dbReference type="Pfam" id="PF23727"/>
    </source>
</evidence>
<keyword evidence="3 6" id="KW-1133">Transmembrane helix</keyword>
<feature type="region of interest" description="Disordered" evidence="5">
    <location>
        <begin position="589"/>
        <end position="644"/>
    </location>
</feature>
<dbReference type="Gene3D" id="2.130.10.10">
    <property type="entry name" value="YVTN repeat-like/Quinoprotein amine dehydrogenase"/>
    <property type="match status" value="1"/>
</dbReference>
<dbReference type="RefSeq" id="XP_022321540.1">
    <property type="nucleotide sequence ID" value="XM_022465832.1"/>
</dbReference>
<evidence type="ECO:0000256" key="5">
    <source>
        <dbReference type="SAM" id="MobiDB-lite"/>
    </source>
</evidence>
<feature type="domain" description="FAM234A/B beta-propeller" evidence="7">
    <location>
        <begin position="136"/>
        <end position="472"/>
    </location>
</feature>
<proteinExistence type="predicted"/>
<evidence type="ECO:0000313" key="8">
    <source>
        <dbReference type="Proteomes" id="UP000694844"/>
    </source>
</evidence>
<organism evidence="8 9">
    <name type="scientific">Crassostrea virginica</name>
    <name type="common">Eastern oyster</name>
    <dbReference type="NCBI Taxonomy" id="6565"/>
    <lineage>
        <taxon>Eukaryota</taxon>
        <taxon>Metazoa</taxon>
        <taxon>Spiralia</taxon>
        <taxon>Lophotrochozoa</taxon>
        <taxon>Mollusca</taxon>
        <taxon>Bivalvia</taxon>
        <taxon>Autobranchia</taxon>
        <taxon>Pteriomorphia</taxon>
        <taxon>Ostreida</taxon>
        <taxon>Ostreoidea</taxon>
        <taxon>Ostreidae</taxon>
        <taxon>Crassostrea</taxon>
    </lineage>
</organism>
<feature type="transmembrane region" description="Helical" evidence="6">
    <location>
        <begin position="65"/>
        <end position="87"/>
    </location>
</feature>
<sequence length="801" mass="91533">MKERVEEMCELEPLAMDYCSEEDDVFHENPPKPPSIPQMVFFHKARRKQNKYSPTYSRFRNRMRCIGYVILCSVVVIIITLIVVHFLNKKTRNPTHSQSKDYKSQSSKIKGCDHVEVEDVWISALPKLLTESAFRLLDVNRDGTLDVIFGFATGVDGYSIPRIVCDIYFNGTYPCFGGMMAIDGRNGIELWRYYTDHEIFGINCNADLNSDGVKDCLGGGRAGVFDAVNGRTGTLLWKFKDKIVKNNIMNLYTAHIVDDLDEDGVLDILAIHGGDPLSEPGSKHRLSGRIVFFSGKSGNVLSWSGVPDKKESYYSPQILTKSDGTKLVLFGTGGETHGGGLWVININDLFCHRLEKAVCIFSDSKKGVMTPPVLLDLTGDGEEDIIMSLFNSHVIAFDGETYTQLWNYSVPMSESYNTPAPGFYNDDAIPDFMIKFAHGPGFPIYYYSETTILDGRDGTSLLDSPLVDTMGAQSSPLTISMDGYGNDVYLYWISDCENHEEQKEAYKFVKGTNIHEQSRSDFCRLRFKSKGYSKLKAKNQHMSSAGIDVYYSGNRKHVEHQGWINTTKESVRYIENHPDVYHKFLKYQQTKQKEDEDNNELHNKEQHIKRHSKSQSQNFEKMSHTQHPRQKRHVGPHDDDGIQRLLSTGTLAPTTLAPSHPKYNHSIDVIFATYWFFPAKTQAILPKDQLCISQKMDEEKSRFDFSSKYYGMDQSEFEHTITEECLNKSGHELPQDETYESQSTYNPYNIHMGQMTVYRLRLTFTCQKCRPKEHCSQVLPFEKQQWTAYMGKNGDSHWKPR</sequence>
<dbReference type="InterPro" id="IPR045232">
    <property type="entry name" value="FAM234"/>
</dbReference>
<evidence type="ECO:0000256" key="3">
    <source>
        <dbReference type="ARBA" id="ARBA00022989"/>
    </source>
</evidence>
<comment type="subcellular location">
    <subcellularLocation>
        <location evidence="1">Membrane</location>
        <topology evidence="1">Single-pass membrane protein</topology>
    </subcellularLocation>
</comment>
<evidence type="ECO:0000256" key="6">
    <source>
        <dbReference type="SAM" id="Phobius"/>
    </source>
</evidence>
<dbReference type="AlphaFoldDB" id="A0A8B8D192"/>
<dbReference type="KEGG" id="cvn:111123490"/>
<dbReference type="InterPro" id="IPR055409">
    <property type="entry name" value="Beta-prop_FAM234A_B"/>
</dbReference>